<gene>
    <name evidence="2" type="ORF">H8B09_10830</name>
</gene>
<sequence length="208" mass="22846">MRLNNRLPIMPVLLLIALIICSVYLVIQLVSKEDQQSQALISNVNYINSTGFSIRSDSTNLDTIAKGTIFAEGKEGVADRISIIATIDVDPNDWGGVAFYIPTHWSIVNITSSYPDNKPLMNPSDKASIWTTADTKSEWQAWVEVGRERSYQPTGGGHGTVVIELVYDGHDKSIPNSIDFAVEVGSKTEDGVRMMGPDHVRVPVSLLE</sequence>
<keyword evidence="1" id="KW-0812">Transmembrane</keyword>
<reference evidence="2 3" key="1">
    <citation type="submission" date="2020-09" db="EMBL/GenBank/DDBJ databases">
        <title>Paenibacillus sp. strain PR3 16S rRNA gene Genome sequencing and assembly.</title>
        <authorList>
            <person name="Kim J."/>
        </authorList>
    </citation>
    <scope>NUCLEOTIDE SEQUENCE [LARGE SCALE GENOMIC DNA]</scope>
    <source>
        <strain evidence="2 3">PR3</strain>
    </source>
</reference>
<keyword evidence="1" id="KW-1133">Transmembrane helix</keyword>
<accession>A0ABR8MTK2</accession>
<proteinExistence type="predicted"/>
<evidence type="ECO:0000313" key="2">
    <source>
        <dbReference type="EMBL" id="MBD3919248.1"/>
    </source>
</evidence>
<dbReference type="EMBL" id="JACXZA010000002">
    <property type="protein sequence ID" value="MBD3919248.1"/>
    <property type="molecule type" value="Genomic_DNA"/>
</dbReference>
<dbReference type="Proteomes" id="UP000609346">
    <property type="component" value="Unassembled WGS sequence"/>
</dbReference>
<protein>
    <submittedName>
        <fullName evidence="2">Uncharacterized protein</fullName>
    </submittedName>
</protein>
<organism evidence="2 3">
    <name type="scientific">Paenibacillus terricola</name>
    <dbReference type="NCBI Taxonomy" id="2763503"/>
    <lineage>
        <taxon>Bacteria</taxon>
        <taxon>Bacillati</taxon>
        <taxon>Bacillota</taxon>
        <taxon>Bacilli</taxon>
        <taxon>Bacillales</taxon>
        <taxon>Paenibacillaceae</taxon>
        <taxon>Paenibacillus</taxon>
    </lineage>
</organism>
<keyword evidence="3" id="KW-1185">Reference proteome</keyword>
<evidence type="ECO:0000256" key="1">
    <source>
        <dbReference type="SAM" id="Phobius"/>
    </source>
</evidence>
<feature type="transmembrane region" description="Helical" evidence="1">
    <location>
        <begin position="12"/>
        <end position="30"/>
    </location>
</feature>
<name>A0ABR8MTK2_9BACL</name>
<dbReference type="RefSeq" id="WP_224753461.1">
    <property type="nucleotide sequence ID" value="NZ_JACXZA010000002.1"/>
</dbReference>
<comment type="caution">
    <text evidence="2">The sequence shown here is derived from an EMBL/GenBank/DDBJ whole genome shotgun (WGS) entry which is preliminary data.</text>
</comment>
<keyword evidence="1" id="KW-0472">Membrane</keyword>
<evidence type="ECO:0000313" key="3">
    <source>
        <dbReference type="Proteomes" id="UP000609346"/>
    </source>
</evidence>